<accession>A0A0W0VG84</accession>
<dbReference type="PATRIC" id="fig|456.5.peg.291"/>
<name>A0A0W0VG84_9GAMM</name>
<keyword evidence="4" id="KW-1185">Reference proteome</keyword>
<dbReference type="InterPro" id="IPR055259">
    <property type="entry name" value="YkvP/CgeB_Glyco_trans-like"/>
</dbReference>
<comment type="caution">
    <text evidence="3">The sequence shown here is derived from an EMBL/GenBank/DDBJ whole genome shotgun (WGS) entry which is preliminary data.</text>
</comment>
<dbReference type="Gene3D" id="3.40.50.2000">
    <property type="entry name" value="Glycogen Phosphorylase B"/>
    <property type="match status" value="1"/>
</dbReference>
<feature type="region of interest" description="Disordered" evidence="1">
    <location>
        <begin position="355"/>
        <end position="378"/>
    </location>
</feature>
<dbReference type="EMBL" id="LNYJ01000003">
    <property type="protein sequence ID" value="KTD19051.1"/>
    <property type="molecule type" value="Genomic_DNA"/>
</dbReference>
<reference evidence="3 4" key="1">
    <citation type="submission" date="2015-11" db="EMBL/GenBank/DDBJ databases">
        <title>Genomic analysis of 38 Legionella species identifies large and diverse effector repertoires.</title>
        <authorList>
            <person name="Burstein D."/>
            <person name="Amaro F."/>
            <person name="Zusman T."/>
            <person name="Lifshitz Z."/>
            <person name="Cohen O."/>
            <person name="Gilbert J.A."/>
            <person name="Pupko T."/>
            <person name="Shuman H.A."/>
            <person name="Segal G."/>
        </authorList>
    </citation>
    <scope>NUCLEOTIDE SEQUENCE [LARGE SCALE GENOMIC DNA]</scope>
    <source>
        <strain evidence="3 4">BL-540</strain>
    </source>
</reference>
<dbReference type="STRING" id="456.Ljor_0274"/>
<evidence type="ECO:0000256" key="1">
    <source>
        <dbReference type="SAM" id="MobiDB-lite"/>
    </source>
</evidence>
<organism evidence="3 4">
    <name type="scientific">Legionella jordanis</name>
    <dbReference type="NCBI Taxonomy" id="456"/>
    <lineage>
        <taxon>Bacteria</taxon>
        <taxon>Pseudomonadati</taxon>
        <taxon>Pseudomonadota</taxon>
        <taxon>Gammaproteobacteria</taxon>
        <taxon>Legionellales</taxon>
        <taxon>Legionellaceae</taxon>
        <taxon>Legionella</taxon>
    </lineage>
</organism>
<dbReference type="Proteomes" id="UP000055035">
    <property type="component" value="Unassembled WGS sequence"/>
</dbReference>
<evidence type="ECO:0000259" key="2">
    <source>
        <dbReference type="Pfam" id="PF13524"/>
    </source>
</evidence>
<evidence type="ECO:0000313" key="4">
    <source>
        <dbReference type="Proteomes" id="UP000055035"/>
    </source>
</evidence>
<evidence type="ECO:0000313" key="3">
    <source>
        <dbReference type="EMBL" id="KTD19051.1"/>
    </source>
</evidence>
<gene>
    <name evidence="3" type="ORF">Ljor_0274</name>
</gene>
<sequence length="378" mass="42741">MKFAVIGLSITSSWGNGHATTYRALLKEIAKAGHEILFLERDVPYYAANRDLPNPDFCSLKLYGSNEELFNLYEKDIAAADVVIVGSYVQGGVEVGQWVNASANAVKAFYDIDTPVTMAKLQREDYEYLTPDLISQYDLYLSFSGGPVLEHIERHYGSPAARPLYCSVDPEHYFPERHPKKWAMGYLGTFSTDRQPTVDLLLCKAAQALTNETFIVAGPQYPTDVIWPKNVERVEHLPATQHREFYNSQKFTLNVTRADMIKFGYSPSVRLFEAAACGVPIISDFWEGLTALFEEGAEILIAKSTEDVIRHLECLTEVERMQIAENARKKVLKNHTAKTRAYELLGYIEEVRDQNNTRERKRRHDSRAGNKKAGTVVS</sequence>
<proteinExistence type="predicted"/>
<dbReference type="SUPFAM" id="SSF53756">
    <property type="entry name" value="UDP-Glycosyltransferase/glycogen phosphorylase"/>
    <property type="match status" value="1"/>
</dbReference>
<feature type="domain" description="Spore protein YkvP/CgeB glycosyl transferase-like" evidence="2">
    <location>
        <begin position="202"/>
        <end position="345"/>
    </location>
</feature>
<protein>
    <recommendedName>
        <fullName evidence="2">Spore protein YkvP/CgeB glycosyl transferase-like domain-containing protein</fullName>
    </recommendedName>
</protein>
<dbReference type="RefSeq" id="WP_058469852.1">
    <property type="nucleotide sequence ID" value="NZ_CAAAIC010000005.1"/>
</dbReference>
<dbReference type="OrthoDB" id="9813806at2"/>
<dbReference type="Pfam" id="PF13524">
    <property type="entry name" value="Glyco_trans_1_2"/>
    <property type="match status" value="1"/>
</dbReference>
<dbReference type="AlphaFoldDB" id="A0A0W0VG84"/>